<keyword evidence="3" id="KW-0472">Membrane</keyword>
<gene>
    <name evidence="5" type="ORF">CDV36_004123</name>
</gene>
<feature type="compositionally biased region" description="Pro residues" evidence="2">
    <location>
        <begin position="111"/>
        <end position="122"/>
    </location>
</feature>
<accession>A0A3M2SF51</accession>
<dbReference type="InterPro" id="IPR000210">
    <property type="entry name" value="BTB/POZ_dom"/>
</dbReference>
<evidence type="ECO:0000256" key="3">
    <source>
        <dbReference type="SAM" id="Phobius"/>
    </source>
</evidence>
<dbReference type="InterPro" id="IPR011333">
    <property type="entry name" value="SKP1/BTB/POZ_sf"/>
</dbReference>
<dbReference type="Gene3D" id="3.30.710.10">
    <property type="entry name" value="Potassium Channel Kv1.1, Chain A"/>
    <property type="match status" value="1"/>
</dbReference>
<keyword evidence="3" id="KW-1133">Transmembrane helix</keyword>
<dbReference type="CDD" id="cd18186">
    <property type="entry name" value="BTB_POZ_ZBTB_KLHL-like"/>
    <property type="match status" value="1"/>
</dbReference>
<comment type="caution">
    <text evidence="5">The sequence shown here is derived from an EMBL/GenBank/DDBJ whole genome shotgun (WGS) entry which is preliminary data.</text>
</comment>
<keyword evidence="3" id="KW-0812">Transmembrane</keyword>
<dbReference type="PANTHER" id="PTHR47843:SF5">
    <property type="entry name" value="BTB_POZ DOMAIN PROTEIN"/>
    <property type="match status" value="1"/>
</dbReference>
<evidence type="ECO:0000313" key="5">
    <source>
        <dbReference type="EMBL" id="RMJ16196.1"/>
    </source>
</evidence>
<evidence type="ECO:0000256" key="2">
    <source>
        <dbReference type="SAM" id="MobiDB-lite"/>
    </source>
</evidence>
<evidence type="ECO:0000259" key="4">
    <source>
        <dbReference type="PROSITE" id="PS50097"/>
    </source>
</evidence>
<dbReference type="AlphaFoldDB" id="A0A3M2SF51"/>
<dbReference type="Proteomes" id="UP000277212">
    <property type="component" value="Unassembled WGS sequence"/>
</dbReference>
<dbReference type="Pfam" id="PF00651">
    <property type="entry name" value="BTB"/>
    <property type="match status" value="1"/>
</dbReference>
<reference evidence="5 6" key="1">
    <citation type="submission" date="2017-06" db="EMBL/GenBank/DDBJ databases">
        <title>Comparative genomic analysis of Ambrosia Fusariam Clade fungi.</title>
        <authorList>
            <person name="Stajich J.E."/>
            <person name="Carrillo J."/>
            <person name="Kijimoto T."/>
            <person name="Eskalen A."/>
            <person name="O'Donnell K."/>
            <person name="Kasson M."/>
        </authorList>
    </citation>
    <scope>NUCLEOTIDE SEQUENCE [LARGE SCALE GENOMIC DNA]</scope>
    <source>
        <strain evidence="5">UCR3666</strain>
    </source>
</reference>
<dbReference type="PANTHER" id="PTHR47843">
    <property type="entry name" value="BTB DOMAIN-CONTAINING PROTEIN-RELATED"/>
    <property type="match status" value="1"/>
</dbReference>
<evidence type="ECO:0000313" key="6">
    <source>
        <dbReference type="Proteomes" id="UP000277212"/>
    </source>
</evidence>
<name>A0A3M2SF51_9HYPO</name>
<dbReference type="SUPFAM" id="SSF54695">
    <property type="entry name" value="POZ domain"/>
    <property type="match status" value="1"/>
</dbReference>
<feature type="domain" description="BTB" evidence="4">
    <location>
        <begin position="21"/>
        <end position="87"/>
    </location>
</feature>
<dbReference type="STRING" id="2010991.A0A3M2SF51"/>
<feature type="coiled-coil region" evidence="1">
    <location>
        <begin position="220"/>
        <end position="268"/>
    </location>
</feature>
<dbReference type="PROSITE" id="PS50097">
    <property type="entry name" value="BTB"/>
    <property type="match status" value="1"/>
</dbReference>
<keyword evidence="1" id="KW-0175">Coiled coil</keyword>
<organism evidence="5 6">
    <name type="scientific">Fusarium kuroshium</name>
    <dbReference type="NCBI Taxonomy" id="2010991"/>
    <lineage>
        <taxon>Eukaryota</taxon>
        <taxon>Fungi</taxon>
        <taxon>Dikarya</taxon>
        <taxon>Ascomycota</taxon>
        <taxon>Pezizomycotina</taxon>
        <taxon>Sordariomycetes</taxon>
        <taxon>Hypocreomycetidae</taxon>
        <taxon>Hypocreales</taxon>
        <taxon>Nectriaceae</taxon>
        <taxon>Fusarium</taxon>
        <taxon>Fusarium solani species complex</taxon>
    </lineage>
</organism>
<feature type="transmembrane region" description="Helical" evidence="3">
    <location>
        <begin position="489"/>
        <end position="513"/>
    </location>
</feature>
<dbReference type="EMBL" id="NKUJ01000051">
    <property type="protein sequence ID" value="RMJ16196.1"/>
    <property type="molecule type" value="Genomic_DNA"/>
</dbReference>
<evidence type="ECO:0000256" key="1">
    <source>
        <dbReference type="SAM" id="Coils"/>
    </source>
</evidence>
<sequence>MPPPTVSNGMLSGLLQTGKFSDCTIVCQGKEFRLHKVVVCAQSPVIAAALEKASKSQSSSLHITGFDLATVECMIDFLYHEDYVINGDVLRMANTSKWAPPPNTQVSGSLPPGPSPPTTPPPAVVRDSLLCHVEVNALGQHYKLPKLCDRANKYIEDIISSDDFPTDIFPYLAIAAHKSSEDKKLHDLVFSFAVEHVQILLKTPGFEKVSNLPNFGFNLLQRTATKLQANENQLVEIQDQRVRDQENIDRLQQDLSSLEKRSSATSAECDLATKKNLDLVTERDSARQALDEERKQKLAAMAGRDRIRQDYESERTRAATLLSARDSLQNALNIEKQNYAKLWSERATLQQQMATLTTQHNNIVVQKNTVSGEMTALQKKIKDLVNIVANREYCRNCRTEFGCWIEDANTSFILRYTLRNCTYPITNSLSPSPSPSPPHRTRPASRQTPSRLIRLMAEKSPTPDANPSFTHPPAPIMAPPEKSSSFLKVIAFFDLLVKLAATGALFGILVILLRISSRLGDITSGDTPMVVRISQQYDSTPIRVAASQESTAGYFQVALTNSINNPVHFKVDE</sequence>
<feature type="region of interest" description="Disordered" evidence="2">
    <location>
        <begin position="427"/>
        <end position="449"/>
    </location>
</feature>
<dbReference type="SMART" id="SM00225">
    <property type="entry name" value="BTB"/>
    <property type="match status" value="1"/>
</dbReference>
<keyword evidence="6" id="KW-1185">Reference proteome</keyword>
<proteinExistence type="predicted"/>
<dbReference type="OrthoDB" id="1022638at2759"/>
<feature type="region of interest" description="Disordered" evidence="2">
    <location>
        <begin position="100"/>
        <end position="122"/>
    </location>
</feature>
<protein>
    <recommendedName>
        <fullName evidence="4">BTB domain-containing protein</fullName>
    </recommendedName>
</protein>